<dbReference type="SMART" id="SM00232">
    <property type="entry name" value="JAB_MPN"/>
    <property type="match status" value="1"/>
</dbReference>
<accession>A0A3B0YI74</accession>
<keyword evidence="1" id="KW-0645">Protease</keyword>
<keyword evidence="5" id="KW-0482">Metalloprotease</keyword>
<evidence type="ECO:0000313" key="7">
    <source>
        <dbReference type="EMBL" id="VAW79151.1"/>
    </source>
</evidence>
<dbReference type="AlphaFoldDB" id="A0A3B0YI74"/>
<proteinExistence type="predicted"/>
<sequence>MEGIILPRKLVNQILRQAQSSPDMEVCGLIAGRNNRPTRCMPVSNIAEQPQRLFAMDPAQQITAQRRMREQGEELFGIYHSHPHSPAQPSTTDLEQAGYPEALYIIVSLNTKGVLEMRGFRLLNGKATQVHLEI</sequence>
<gene>
    <name evidence="7" type="ORF">MNBD_GAMMA13-1318</name>
</gene>
<evidence type="ECO:0000259" key="6">
    <source>
        <dbReference type="PROSITE" id="PS50249"/>
    </source>
</evidence>
<evidence type="ECO:0000256" key="1">
    <source>
        <dbReference type="ARBA" id="ARBA00022670"/>
    </source>
</evidence>
<dbReference type="EMBL" id="UOFK01000181">
    <property type="protein sequence ID" value="VAW79151.1"/>
    <property type="molecule type" value="Genomic_DNA"/>
</dbReference>
<dbReference type="PROSITE" id="PS50249">
    <property type="entry name" value="MPN"/>
    <property type="match status" value="1"/>
</dbReference>
<keyword evidence="4" id="KW-0862">Zinc</keyword>
<dbReference type="Gene3D" id="3.40.140.10">
    <property type="entry name" value="Cytidine Deaminase, domain 2"/>
    <property type="match status" value="1"/>
</dbReference>
<keyword evidence="2" id="KW-0479">Metal-binding</keyword>
<keyword evidence="3" id="KW-0378">Hydrolase</keyword>
<dbReference type="InterPro" id="IPR028090">
    <property type="entry name" value="JAB_dom_prok"/>
</dbReference>
<evidence type="ECO:0000256" key="4">
    <source>
        <dbReference type="ARBA" id="ARBA00022833"/>
    </source>
</evidence>
<dbReference type="GO" id="GO:0008270">
    <property type="term" value="F:zinc ion binding"/>
    <property type="evidence" value="ECO:0007669"/>
    <property type="project" value="TreeGrafter"/>
</dbReference>
<dbReference type="GO" id="GO:0006508">
    <property type="term" value="P:proteolysis"/>
    <property type="evidence" value="ECO:0007669"/>
    <property type="project" value="UniProtKB-KW"/>
</dbReference>
<dbReference type="CDD" id="cd08070">
    <property type="entry name" value="MPN_like"/>
    <property type="match status" value="1"/>
</dbReference>
<feature type="domain" description="MPN" evidence="6">
    <location>
        <begin position="4"/>
        <end position="126"/>
    </location>
</feature>
<dbReference type="InterPro" id="IPR000555">
    <property type="entry name" value="JAMM/MPN+_dom"/>
</dbReference>
<protein>
    <submittedName>
        <fullName evidence="7">Mov34/MPN/PAD-1 family protein</fullName>
    </submittedName>
</protein>
<dbReference type="InterPro" id="IPR037518">
    <property type="entry name" value="MPN"/>
</dbReference>
<organism evidence="7">
    <name type="scientific">hydrothermal vent metagenome</name>
    <dbReference type="NCBI Taxonomy" id="652676"/>
    <lineage>
        <taxon>unclassified sequences</taxon>
        <taxon>metagenomes</taxon>
        <taxon>ecological metagenomes</taxon>
    </lineage>
</organism>
<evidence type="ECO:0000256" key="5">
    <source>
        <dbReference type="ARBA" id="ARBA00023049"/>
    </source>
</evidence>
<dbReference type="InterPro" id="IPR051929">
    <property type="entry name" value="VirAsm_ModProt"/>
</dbReference>
<dbReference type="GO" id="GO:0008235">
    <property type="term" value="F:metalloexopeptidase activity"/>
    <property type="evidence" value="ECO:0007669"/>
    <property type="project" value="TreeGrafter"/>
</dbReference>
<dbReference type="PANTHER" id="PTHR34858">
    <property type="entry name" value="CYSO-CYSTEINE PEPTIDASE"/>
    <property type="match status" value="1"/>
</dbReference>
<evidence type="ECO:0000256" key="3">
    <source>
        <dbReference type="ARBA" id="ARBA00022801"/>
    </source>
</evidence>
<dbReference type="SUPFAM" id="SSF102712">
    <property type="entry name" value="JAB1/MPN domain"/>
    <property type="match status" value="1"/>
</dbReference>
<name>A0A3B0YI74_9ZZZZ</name>
<dbReference type="Pfam" id="PF14464">
    <property type="entry name" value="Prok-JAB"/>
    <property type="match status" value="1"/>
</dbReference>
<evidence type="ECO:0000256" key="2">
    <source>
        <dbReference type="ARBA" id="ARBA00022723"/>
    </source>
</evidence>
<reference evidence="7" key="1">
    <citation type="submission" date="2018-06" db="EMBL/GenBank/DDBJ databases">
        <authorList>
            <person name="Zhirakovskaya E."/>
        </authorList>
    </citation>
    <scope>NUCLEOTIDE SEQUENCE</scope>
</reference>
<dbReference type="PANTHER" id="PTHR34858:SF1">
    <property type="entry name" value="CYSO-CYSTEINE PEPTIDASE"/>
    <property type="match status" value="1"/>
</dbReference>